<protein>
    <submittedName>
        <fullName evidence="1">DNA-binding transcriptional regulator, FrmR family</fullName>
    </submittedName>
</protein>
<gene>
    <name evidence="1" type="ORF">SAMN02194393_02370</name>
</gene>
<dbReference type="OrthoDB" id="9811244at2"/>
<sequence length="91" mass="10429">MMHSYSEEKQSLLKRLKRIEGQVKGIQKMLEEDRCCNDILIQVAAVRSAMNKVGGLILENHLKGCIKQSLTDKPEEEVIDELINTMVKFIK</sequence>
<dbReference type="GO" id="GO:0003677">
    <property type="term" value="F:DNA binding"/>
    <property type="evidence" value="ECO:0007669"/>
    <property type="project" value="UniProtKB-KW"/>
</dbReference>
<evidence type="ECO:0000313" key="2">
    <source>
        <dbReference type="Proteomes" id="UP000190285"/>
    </source>
</evidence>
<dbReference type="AlphaFoldDB" id="A0A1T5L289"/>
<organism evidence="1 2">
    <name type="scientific">Maledivibacter halophilus</name>
    <dbReference type="NCBI Taxonomy" id="36842"/>
    <lineage>
        <taxon>Bacteria</taxon>
        <taxon>Bacillati</taxon>
        <taxon>Bacillota</taxon>
        <taxon>Clostridia</taxon>
        <taxon>Peptostreptococcales</taxon>
        <taxon>Caminicellaceae</taxon>
        <taxon>Maledivibacter</taxon>
    </lineage>
</organism>
<dbReference type="STRING" id="36842.SAMN02194393_02370"/>
<reference evidence="1 2" key="1">
    <citation type="submission" date="2017-02" db="EMBL/GenBank/DDBJ databases">
        <authorList>
            <person name="Peterson S.W."/>
        </authorList>
    </citation>
    <scope>NUCLEOTIDE SEQUENCE [LARGE SCALE GENOMIC DNA]</scope>
    <source>
        <strain evidence="1 2">M1</strain>
    </source>
</reference>
<dbReference type="Proteomes" id="UP000190285">
    <property type="component" value="Unassembled WGS sequence"/>
</dbReference>
<evidence type="ECO:0000313" key="1">
    <source>
        <dbReference type="EMBL" id="SKC70081.1"/>
    </source>
</evidence>
<dbReference type="InterPro" id="IPR003735">
    <property type="entry name" value="Metal_Tscrpt_repr"/>
</dbReference>
<name>A0A1T5L289_9FIRM</name>
<dbReference type="PANTHER" id="PTHR33677">
    <property type="entry name" value="TRANSCRIPTIONAL REPRESSOR FRMR-RELATED"/>
    <property type="match status" value="1"/>
</dbReference>
<dbReference type="EMBL" id="FUZT01000005">
    <property type="protein sequence ID" value="SKC70081.1"/>
    <property type="molecule type" value="Genomic_DNA"/>
</dbReference>
<dbReference type="GO" id="GO:0045892">
    <property type="term" value="P:negative regulation of DNA-templated transcription"/>
    <property type="evidence" value="ECO:0007669"/>
    <property type="project" value="UniProtKB-ARBA"/>
</dbReference>
<dbReference type="PANTHER" id="PTHR33677:SF3">
    <property type="entry name" value="COPPER-SENSING TRANSCRIPTIONAL REPRESSOR RICR"/>
    <property type="match status" value="1"/>
</dbReference>
<dbReference type="Gene3D" id="1.20.58.1000">
    <property type="entry name" value="Metal-sensitive repressor, helix protomer"/>
    <property type="match status" value="1"/>
</dbReference>
<accession>A0A1T5L289</accession>
<keyword evidence="2" id="KW-1185">Reference proteome</keyword>
<dbReference type="CDD" id="cd10148">
    <property type="entry name" value="CsoR-like_DUF156"/>
    <property type="match status" value="1"/>
</dbReference>
<dbReference type="GO" id="GO:0046872">
    <property type="term" value="F:metal ion binding"/>
    <property type="evidence" value="ECO:0007669"/>
    <property type="project" value="InterPro"/>
</dbReference>
<dbReference type="InterPro" id="IPR038390">
    <property type="entry name" value="Metal_Tscrpt_repr_sf"/>
</dbReference>
<dbReference type="Pfam" id="PF02583">
    <property type="entry name" value="Trns_repr_metal"/>
    <property type="match status" value="1"/>
</dbReference>
<keyword evidence="1" id="KW-0238">DNA-binding</keyword>
<proteinExistence type="predicted"/>